<dbReference type="NCBIfam" id="TIGR00717">
    <property type="entry name" value="rpsA"/>
    <property type="match status" value="1"/>
</dbReference>
<evidence type="ECO:0000256" key="6">
    <source>
        <dbReference type="ARBA" id="ARBA00025604"/>
    </source>
</evidence>
<evidence type="ECO:0000313" key="10">
    <source>
        <dbReference type="Proteomes" id="UP000295484"/>
    </source>
</evidence>
<evidence type="ECO:0000256" key="4">
    <source>
        <dbReference type="ARBA" id="ARBA00022980"/>
    </source>
</evidence>
<accession>A0A4R8G0Z2</accession>
<feature type="domain" description="S1 motif" evidence="8">
    <location>
        <begin position="369"/>
        <end position="439"/>
    </location>
</feature>
<evidence type="ECO:0000256" key="2">
    <source>
        <dbReference type="ARBA" id="ARBA00022737"/>
    </source>
</evidence>
<feature type="domain" description="S1 motif" evidence="8">
    <location>
        <begin position="456"/>
        <end position="524"/>
    </location>
</feature>
<keyword evidence="2" id="KW-0677">Repeat</keyword>
<dbReference type="FunFam" id="2.40.50.140:FF:000011">
    <property type="entry name" value="30S ribosomal protein S1"/>
    <property type="match status" value="1"/>
</dbReference>
<comment type="function">
    <text evidence="6 7">Binds mRNA; thus facilitating recognition of the initiation point. It is needed to translate mRNA with a short Shine-Dalgarno (SD) purine-rich sequence.</text>
</comment>
<dbReference type="InterPro" id="IPR012340">
    <property type="entry name" value="NA-bd_OB-fold"/>
</dbReference>
<dbReference type="GO" id="GO:0006412">
    <property type="term" value="P:translation"/>
    <property type="evidence" value="ECO:0007669"/>
    <property type="project" value="InterPro"/>
</dbReference>
<name>A0A4R8G0Z2_9RHOB</name>
<dbReference type="PANTHER" id="PTHR10724:SF7">
    <property type="entry name" value="SMALL RIBOSOMAL SUBUNIT PROTEIN BS1C"/>
    <property type="match status" value="1"/>
</dbReference>
<comment type="similarity">
    <text evidence="1 7">Belongs to the bacterial ribosomal protein bS1 family.</text>
</comment>
<gene>
    <name evidence="9" type="ORF">EV657_10861</name>
</gene>
<dbReference type="EMBL" id="SOEB01000008">
    <property type="protein sequence ID" value="TDX29642.1"/>
    <property type="molecule type" value="Genomic_DNA"/>
</dbReference>
<dbReference type="PRINTS" id="PR00681">
    <property type="entry name" value="RIBOSOMALS1"/>
</dbReference>
<dbReference type="SMART" id="SM00316">
    <property type="entry name" value="S1"/>
    <property type="match status" value="6"/>
</dbReference>
<evidence type="ECO:0000256" key="3">
    <source>
        <dbReference type="ARBA" id="ARBA00022884"/>
    </source>
</evidence>
<feature type="domain" description="S1 motif" evidence="8">
    <location>
        <begin position="282"/>
        <end position="352"/>
    </location>
</feature>
<dbReference type="CDD" id="cd05687">
    <property type="entry name" value="S1_RPS1_repeat_ec1_hs1"/>
    <property type="match status" value="1"/>
</dbReference>
<comment type="caution">
    <text evidence="9">The sequence shown here is derived from an EMBL/GenBank/DDBJ whole genome shotgun (WGS) entry which is preliminary data.</text>
</comment>
<organism evidence="9 10">
    <name type="scientific">Rhodovulum visakhapatnamense</name>
    <dbReference type="NCBI Taxonomy" id="364297"/>
    <lineage>
        <taxon>Bacteria</taxon>
        <taxon>Pseudomonadati</taxon>
        <taxon>Pseudomonadota</taxon>
        <taxon>Alphaproteobacteria</taxon>
        <taxon>Rhodobacterales</taxon>
        <taxon>Paracoccaceae</taxon>
        <taxon>Rhodovulum</taxon>
    </lineage>
</organism>
<dbReference type="Pfam" id="PF00575">
    <property type="entry name" value="S1"/>
    <property type="match status" value="6"/>
</dbReference>
<dbReference type="GO" id="GO:0022627">
    <property type="term" value="C:cytosolic small ribosomal subunit"/>
    <property type="evidence" value="ECO:0007669"/>
    <property type="project" value="TreeGrafter"/>
</dbReference>
<dbReference type="InterPro" id="IPR050437">
    <property type="entry name" value="Ribos_protein_bS1-like"/>
</dbReference>
<feature type="domain" description="S1 motif" evidence="8">
    <location>
        <begin position="26"/>
        <end position="92"/>
    </location>
</feature>
<dbReference type="SUPFAM" id="SSF50249">
    <property type="entry name" value="Nucleic acid-binding proteins"/>
    <property type="match status" value="6"/>
</dbReference>
<feature type="domain" description="S1 motif" evidence="8">
    <location>
        <begin position="197"/>
        <end position="265"/>
    </location>
</feature>
<keyword evidence="4 7" id="KW-0689">Ribosomal protein</keyword>
<evidence type="ECO:0000313" key="9">
    <source>
        <dbReference type="EMBL" id="TDX29642.1"/>
    </source>
</evidence>
<dbReference type="GO" id="GO:0003729">
    <property type="term" value="F:mRNA binding"/>
    <property type="evidence" value="ECO:0007669"/>
    <property type="project" value="TreeGrafter"/>
</dbReference>
<dbReference type="RefSeq" id="WP_134077704.1">
    <property type="nucleotide sequence ID" value="NZ_SOEB01000008.1"/>
</dbReference>
<reference evidence="9 10" key="1">
    <citation type="submission" date="2019-03" db="EMBL/GenBank/DDBJ databases">
        <title>Genomic Encyclopedia of Type Strains, Phase IV (KMG-IV): sequencing the most valuable type-strain genomes for metagenomic binning, comparative biology and taxonomic classification.</title>
        <authorList>
            <person name="Goeker M."/>
        </authorList>
    </citation>
    <scope>NUCLEOTIDE SEQUENCE [LARGE SCALE GENOMIC DNA]</scope>
    <source>
        <strain evidence="9 10">JA181</strain>
    </source>
</reference>
<dbReference type="AlphaFoldDB" id="A0A4R8G0Z2"/>
<dbReference type="CDD" id="cd05688">
    <property type="entry name" value="S1_RPS1_repeat_ec3"/>
    <property type="match status" value="1"/>
</dbReference>
<proteinExistence type="inferred from homology"/>
<feature type="domain" description="S1 motif" evidence="8">
    <location>
        <begin position="110"/>
        <end position="176"/>
    </location>
</feature>
<evidence type="ECO:0000256" key="1">
    <source>
        <dbReference type="ARBA" id="ARBA00006767"/>
    </source>
</evidence>
<evidence type="ECO:0000256" key="5">
    <source>
        <dbReference type="ARBA" id="ARBA00023274"/>
    </source>
</evidence>
<dbReference type="CDD" id="cd04465">
    <property type="entry name" value="S1_RPS1_repeat_ec2_hs2"/>
    <property type="match status" value="1"/>
</dbReference>
<dbReference type="Gene3D" id="2.40.50.140">
    <property type="entry name" value="Nucleic acid-binding proteins"/>
    <property type="match status" value="5"/>
</dbReference>
<keyword evidence="3 7" id="KW-0694">RNA-binding</keyword>
<protein>
    <recommendedName>
        <fullName evidence="7">30S ribosomal protein S1</fullName>
    </recommendedName>
</protein>
<dbReference type="InterPro" id="IPR035104">
    <property type="entry name" value="Ribosomal_protein_S1-like"/>
</dbReference>
<dbReference type="PIRSF" id="PIRSF002111">
    <property type="entry name" value="RpsA"/>
    <property type="match status" value="1"/>
</dbReference>
<sequence>MAQSTSMEDFEALLNESFEIDTPSEGSVVRGKIIAIEAGQAIIDVGYKMEGRVDLKEFSNPGEAPEIAVGDEVEVYLDRVENARGEAVISRDKARREEAWDRLEKAYAEDSRVEGAIFGRVKGGFTVDLGGAVAFLPGSQVDVRPVRDAGPLMGLKQPFQILKMDRRRGNIVVSRRAILEESRAEQRAEIIGKLNEGDAVDGVVKNITEYGAFVDLGGVDGLLHVTDMAWRRVNHPSEILSIGETVKVQVIKINKETHRISLGMKQLQADPWDSVERKFPLGTVHKGRVTNITDYGAFVELEPGVEGLVHVSEMSWTKKNVHPGKIVSTSQEVDVMVLEIDTAKRRVSLGLKQTMRNPWEVFSETHPIGTEVEGEVKNITEFGLFIGLDNDIDGMVHLSDLSWDQRGEEAIQDYRKGDMVRAVVTEVDTDKERISLSVKALEGDPFAEAVGGVKRGSIITVTVTAIEDGGIEVEYEGMKSFIRRSDLSRDRSEQRPERFQVGDHVDVRVTNIDTKTRRLGLSIKAREIAEEKEAVEQYGSSDSGASLGDILGAALKGEDR</sequence>
<dbReference type="PROSITE" id="PS50126">
    <property type="entry name" value="S1"/>
    <property type="match status" value="6"/>
</dbReference>
<keyword evidence="5 7" id="KW-0687">Ribonucleoprotein</keyword>
<dbReference type="NCBIfam" id="NF004955">
    <property type="entry name" value="PRK06299.1-5"/>
    <property type="match status" value="1"/>
</dbReference>
<dbReference type="NCBIfam" id="NF004952">
    <property type="entry name" value="PRK06299.1-2"/>
    <property type="match status" value="1"/>
</dbReference>
<dbReference type="GO" id="GO:0003735">
    <property type="term" value="F:structural constituent of ribosome"/>
    <property type="evidence" value="ECO:0007669"/>
    <property type="project" value="InterPro"/>
</dbReference>
<dbReference type="InterPro" id="IPR000110">
    <property type="entry name" value="Ribosomal_bS1"/>
</dbReference>
<evidence type="ECO:0000256" key="7">
    <source>
        <dbReference type="PIRNR" id="PIRNR002111"/>
    </source>
</evidence>
<evidence type="ECO:0000259" key="8">
    <source>
        <dbReference type="PROSITE" id="PS50126"/>
    </source>
</evidence>
<dbReference type="Proteomes" id="UP000295484">
    <property type="component" value="Unassembled WGS sequence"/>
</dbReference>
<dbReference type="InterPro" id="IPR003029">
    <property type="entry name" value="S1_domain"/>
</dbReference>
<dbReference type="FunFam" id="2.40.50.140:FF:000018">
    <property type="entry name" value="30S ribosomal protein S1"/>
    <property type="match status" value="1"/>
</dbReference>
<dbReference type="PANTHER" id="PTHR10724">
    <property type="entry name" value="30S RIBOSOMAL PROTEIN S1"/>
    <property type="match status" value="1"/>
</dbReference>